<keyword evidence="1" id="KW-0808">Transferase</keyword>
<organism evidence="1 2">
    <name type="scientific">Candidatus Accumulibacter proximus</name>
    <dbReference type="NCBI Taxonomy" id="2954385"/>
    <lineage>
        <taxon>Bacteria</taxon>
        <taxon>Pseudomonadati</taxon>
        <taxon>Pseudomonadota</taxon>
        <taxon>Betaproteobacteria</taxon>
        <taxon>Candidatus Accumulibacter</taxon>
    </lineage>
</organism>
<dbReference type="GO" id="GO:0016740">
    <property type="term" value="F:transferase activity"/>
    <property type="evidence" value="ECO:0007669"/>
    <property type="project" value="UniProtKB-KW"/>
</dbReference>
<evidence type="ECO:0000313" key="1">
    <source>
        <dbReference type="EMBL" id="MBK7673375.1"/>
    </source>
</evidence>
<comment type="caution">
    <text evidence="1">The sequence shown here is derived from an EMBL/GenBank/DDBJ whole genome shotgun (WGS) entry which is preliminary data.</text>
</comment>
<dbReference type="Proteomes" id="UP000697998">
    <property type="component" value="Unassembled WGS sequence"/>
</dbReference>
<evidence type="ECO:0000313" key="2">
    <source>
        <dbReference type="Proteomes" id="UP000697998"/>
    </source>
</evidence>
<name>A0A935PU44_9PROT</name>
<gene>
    <name evidence="1" type="ORF">IPJ27_00620</name>
</gene>
<accession>A0A935PU44</accession>
<sequence length="307" mass="34636">MSVRNIGASIRNRLLNKARAENLDYNLLLTRYALERMLYRLGISEQRDQFVLKGALLFDLWFDVPHRPTHDADLLGFGPAEIPHIEQVFRSMCSIEVEDGIVFQPDSVKATEIRKEANYAGVRVTLLGMLDSARCPVQIDIGFGDAVVPGPDEVHYPVILSEMTGPQLRAYPRYTVVAEKLEALTSLGMLNSRMKDFFDLWVLARHSDFDGPILSRAVAATFERRRTPIPHGAPIGLSDEFINDAQKNKQWQAFLCKNALDSMPLATVIADLREFLLPVLASVEASGSHDMAWWCREGWRQLTEHEG</sequence>
<dbReference type="AlphaFoldDB" id="A0A935PU44"/>
<dbReference type="EMBL" id="JADJMH010000001">
    <property type="protein sequence ID" value="MBK7673375.1"/>
    <property type="molecule type" value="Genomic_DNA"/>
</dbReference>
<proteinExistence type="predicted"/>
<reference evidence="1 2" key="1">
    <citation type="submission" date="2020-10" db="EMBL/GenBank/DDBJ databases">
        <title>Connecting structure to function with the recovery of over 1000 high-quality activated sludge metagenome-assembled genomes encoding full-length rRNA genes using long-read sequencing.</title>
        <authorList>
            <person name="Singleton C.M."/>
            <person name="Petriglieri F."/>
            <person name="Kristensen J.M."/>
            <person name="Kirkegaard R.H."/>
            <person name="Michaelsen T.Y."/>
            <person name="Andersen M.H."/>
            <person name="Karst S.M."/>
            <person name="Dueholm M.S."/>
            <person name="Nielsen P.H."/>
            <person name="Albertsen M."/>
        </authorList>
    </citation>
    <scope>NUCLEOTIDE SEQUENCE [LARGE SCALE GENOMIC DNA]</scope>
    <source>
        <strain evidence="1">EsbW_18-Q3-R4-48_BATAC.285</strain>
    </source>
</reference>
<dbReference type="Pfam" id="PF08843">
    <property type="entry name" value="AbiEii"/>
    <property type="match status" value="1"/>
</dbReference>
<dbReference type="InterPro" id="IPR014942">
    <property type="entry name" value="AbiEii"/>
</dbReference>
<protein>
    <submittedName>
        <fullName evidence="1">Nucleotidyl transferase AbiEii/AbiGii toxin family protein</fullName>
    </submittedName>
</protein>